<dbReference type="Proteomes" id="UP000241986">
    <property type="component" value="Unassembled WGS sequence"/>
</dbReference>
<dbReference type="RefSeq" id="WP_107684017.1">
    <property type="nucleotide sequence ID" value="NZ_PZKL01000037.1"/>
</dbReference>
<comment type="caution">
    <text evidence="1">The sequence shown here is derived from an EMBL/GenBank/DDBJ whole genome shotgun (WGS) entry which is preliminary data.</text>
</comment>
<organism evidence="1 2">
    <name type="scientific">Aeromonas veronii</name>
    <dbReference type="NCBI Taxonomy" id="654"/>
    <lineage>
        <taxon>Bacteria</taxon>
        <taxon>Pseudomonadati</taxon>
        <taxon>Pseudomonadota</taxon>
        <taxon>Gammaproteobacteria</taxon>
        <taxon>Aeromonadales</taxon>
        <taxon>Aeromonadaceae</taxon>
        <taxon>Aeromonas</taxon>
    </lineage>
</organism>
<proteinExistence type="predicted"/>
<dbReference type="AlphaFoldDB" id="A0A2T4MZZ6"/>
<dbReference type="InterPro" id="IPR012902">
    <property type="entry name" value="N_methyl_site"/>
</dbReference>
<dbReference type="EMBL" id="PZKL01000037">
    <property type="protein sequence ID" value="PTH80134.1"/>
    <property type="molecule type" value="Genomic_DNA"/>
</dbReference>
<name>A0A2T4MZZ6_AERVE</name>
<accession>A0A2T4MZZ6</accession>
<protein>
    <recommendedName>
        <fullName evidence="3">Prepilin-type N-terminal cleavage/methylation domain-containing protein</fullName>
    </recommendedName>
</protein>
<dbReference type="SUPFAM" id="SSF88874">
    <property type="entry name" value="Receptor-binding domain of short tail fibre protein gp12"/>
    <property type="match status" value="1"/>
</dbReference>
<sequence length="628" mass="68464">MKDKGFTLLELLLVIGITTTMSIVSFQEKILETEQSQARRLGMELFQYNSAVQNYIAHMSGNSDSSFVTQNKTGINWLKSKRCAFDDQGPNEKDWLSCNFLRGRGEKTTFGGLSFSTEISYERDSQALIARTVMSKLETGINGEKQERADLAGLAALIASGAYSISEQTKAAAAQDVSVAFCPDTQEAVDASSVCKGDKGVIVMLSRNLSAADRWLRVDHGNVMSDTIEFRTGDPTPSKKSDMEQIDSISRQIRNVARIYNLGDKNDNSGRENLFLGRRFGESAKSMVTLPDDAVVIDADQEVLGQLKVALSIESKGNITSEKDILAKGTLTSQGDTRVGQNLYVSGNANINNKLNVNGDTYIDKNLLVSGSITAQDNIKTNKDLIANQNLTVSGVGRINSSLITPILIDSNDSNYYVDPNGQSRISRLRVEADTYTVGTTTSNGRLIANEYMLVKKSAIPGSSCDEAGMIGQSSQDQSLVVCQNKIWVSQSQSGQYAFFNSQHCPAGWTPADGTRGTVDTRGLFIRSLDNGRGMDPGRALGSYQKGTLVGGYDDNYVDNFDFSIIQGNAANYGGDAPNMGEYPYQGNAWRWRSGNESNLQKYPDSHASAWLNVTRPKNIALLACMRI</sequence>
<gene>
    <name evidence="1" type="ORF">DAA48_16365</name>
</gene>
<evidence type="ECO:0000313" key="1">
    <source>
        <dbReference type="EMBL" id="PTH80134.1"/>
    </source>
</evidence>
<reference evidence="1 2" key="1">
    <citation type="submission" date="2018-03" db="EMBL/GenBank/DDBJ databases">
        <title>Aeromonas veronii whole genome sequencing and analysis.</title>
        <authorList>
            <person name="Xie H."/>
            <person name="Liu T."/>
            <person name="Wang K."/>
        </authorList>
    </citation>
    <scope>NUCLEOTIDE SEQUENCE [LARGE SCALE GENOMIC DNA]</scope>
    <source>
        <strain evidence="1 2">XH.VA.1</strain>
    </source>
</reference>
<evidence type="ECO:0000313" key="2">
    <source>
        <dbReference type="Proteomes" id="UP000241986"/>
    </source>
</evidence>
<dbReference type="PROSITE" id="PS00409">
    <property type="entry name" value="PROKAR_NTER_METHYL"/>
    <property type="match status" value="1"/>
</dbReference>
<evidence type="ECO:0008006" key="3">
    <source>
        <dbReference type="Google" id="ProtNLM"/>
    </source>
</evidence>